<name>A0ABW5ZNN2_9FLAO</name>
<dbReference type="Proteomes" id="UP001597548">
    <property type="component" value="Unassembled WGS sequence"/>
</dbReference>
<gene>
    <name evidence="2" type="ORF">ACFS29_03080</name>
</gene>
<comment type="caution">
    <text evidence="2">The sequence shown here is derived from an EMBL/GenBank/DDBJ whole genome shotgun (WGS) entry which is preliminary data.</text>
</comment>
<keyword evidence="3" id="KW-1185">Reference proteome</keyword>
<organism evidence="2 3">
    <name type="scientific">Psychroserpens luteus</name>
    <dbReference type="NCBI Taxonomy" id="1434066"/>
    <lineage>
        <taxon>Bacteria</taxon>
        <taxon>Pseudomonadati</taxon>
        <taxon>Bacteroidota</taxon>
        <taxon>Flavobacteriia</taxon>
        <taxon>Flavobacteriales</taxon>
        <taxon>Flavobacteriaceae</taxon>
        <taxon>Psychroserpens</taxon>
    </lineage>
</organism>
<proteinExistence type="predicted"/>
<accession>A0ABW5ZNN2</accession>
<reference evidence="3" key="1">
    <citation type="journal article" date="2019" name="Int. J. Syst. Evol. Microbiol.">
        <title>The Global Catalogue of Microorganisms (GCM) 10K type strain sequencing project: providing services to taxonomists for standard genome sequencing and annotation.</title>
        <authorList>
            <consortium name="The Broad Institute Genomics Platform"/>
            <consortium name="The Broad Institute Genome Sequencing Center for Infectious Disease"/>
            <person name="Wu L."/>
            <person name="Ma J."/>
        </authorList>
    </citation>
    <scope>NUCLEOTIDE SEQUENCE [LARGE SCALE GENOMIC DNA]</scope>
    <source>
        <strain evidence="3">KCTC 32514</strain>
    </source>
</reference>
<evidence type="ECO:0000256" key="1">
    <source>
        <dbReference type="SAM" id="SignalP"/>
    </source>
</evidence>
<feature type="chain" id="PRO_5045812407" evidence="1">
    <location>
        <begin position="26"/>
        <end position="252"/>
    </location>
</feature>
<evidence type="ECO:0000313" key="2">
    <source>
        <dbReference type="EMBL" id="MFD2914609.1"/>
    </source>
</evidence>
<keyword evidence="1" id="KW-0732">Signal</keyword>
<dbReference type="RefSeq" id="WP_194507709.1">
    <property type="nucleotide sequence ID" value="NZ_JADILU010000003.1"/>
</dbReference>
<sequence>MKNLKLQLTILTLAIFTCFSHNAIAQVGIGTITPDASAMLDLTSTDKGMLAPRMTSVQRIAIPSPAEGLLVFDTDENVFFFFDGGSWVRLIHENSTNDYTGWASYVDGTYTSASPLTLAGSVKVTLPNDATNTIDSQKPIDITEFYNSTNSTITGREGDGLNIVIEFKAKPTTGSVTRLTVAIDIGGAVGEIYIRDFVLAKGIGVEHYYLSSFDTYTLNTWETNGGTIKIVSTSAAEIYDIRYVLTRTHKAR</sequence>
<evidence type="ECO:0000313" key="3">
    <source>
        <dbReference type="Proteomes" id="UP001597548"/>
    </source>
</evidence>
<dbReference type="EMBL" id="JBHUOS010000001">
    <property type="protein sequence ID" value="MFD2914609.1"/>
    <property type="molecule type" value="Genomic_DNA"/>
</dbReference>
<feature type="signal peptide" evidence="1">
    <location>
        <begin position="1"/>
        <end position="25"/>
    </location>
</feature>
<protein>
    <submittedName>
        <fullName evidence="2">Uncharacterized protein</fullName>
    </submittedName>
</protein>